<dbReference type="GO" id="GO:0016987">
    <property type="term" value="F:sigma factor activity"/>
    <property type="evidence" value="ECO:0007669"/>
    <property type="project" value="UniProtKB-KW"/>
</dbReference>
<evidence type="ECO:0000256" key="1">
    <source>
        <dbReference type="ARBA" id="ARBA00008798"/>
    </source>
</evidence>
<dbReference type="GO" id="GO:0006352">
    <property type="term" value="P:DNA-templated transcription initiation"/>
    <property type="evidence" value="ECO:0007669"/>
    <property type="project" value="InterPro"/>
</dbReference>
<dbReference type="AlphaFoldDB" id="A0A1B2E4Q4"/>
<dbReference type="InterPro" id="IPR000394">
    <property type="entry name" value="RNA_pol_sigma_54"/>
</dbReference>
<dbReference type="GO" id="GO:0001216">
    <property type="term" value="F:DNA-binding transcription activator activity"/>
    <property type="evidence" value="ECO:0007669"/>
    <property type="project" value="InterPro"/>
</dbReference>
<keyword evidence="2" id="KW-0240">DNA-directed RNA polymerase</keyword>
<dbReference type="Pfam" id="PF04963">
    <property type="entry name" value="Sigma54_CBD"/>
    <property type="match status" value="1"/>
</dbReference>
<dbReference type="Pfam" id="PF04552">
    <property type="entry name" value="Sigma54_DBD"/>
    <property type="match status" value="1"/>
</dbReference>
<dbReference type="PRINTS" id="PR00045">
    <property type="entry name" value="SIGMA54FCT"/>
</dbReference>
<gene>
    <name evidence="11" type="ORF">BBD41_21560</name>
</gene>
<dbReference type="NCBIfam" id="TIGR02395">
    <property type="entry name" value="rpoN_sigma"/>
    <property type="match status" value="1"/>
</dbReference>
<proteinExistence type="inferred from homology"/>
<evidence type="ECO:0000256" key="8">
    <source>
        <dbReference type="ARBA" id="ARBA00023163"/>
    </source>
</evidence>
<dbReference type="EMBL" id="CP016809">
    <property type="protein sequence ID" value="ANY74941.1"/>
    <property type="molecule type" value="Genomic_DNA"/>
</dbReference>
<feature type="domain" description="RNA polymerase sigma factor 54 core-binding" evidence="10">
    <location>
        <begin position="79"/>
        <end position="262"/>
    </location>
</feature>
<dbReference type="InterPro" id="IPR007634">
    <property type="entry name" value="RNA_pol_sigma_54_DNA-bd"/>
</dbReference>
<evidence type="ECO:0000256" key="3">
    <source>
        <dbReference type="ARBA" id="ARBA00022679"/>
    </source>
</evidence>
<dbReference type="GO" id="GO:0016779">
    <property type="term" value="F:nucleotidyltransferase activity"/>
    <property type="evidence" value="ECO:0007669"/>
    <property type="project" value="UniProtKB-KW"/>
</dbReference>
<keyword evidence="8" id="KW-0804">Transcription</keyword>
<dbReference type="PROSITE" id="PS00718">
    <property type="entry name" value="SIGMA54_2"/>
    <property type="match status" value="1"/>
</dbReference>
<sequence length="437" mass="49134">MLLGYQLVQDQSTKLAITPELKQSIHILTMSAEELIRYLQEQEAENPVLELDFRRGYDMYGGRSRGAIDNGREPDPLRNARQAQDTLESNLKSQLRLLSLPKEVYRIAVFMAGNLSDDGYLDLPVIEIRRKLGVSEELLRTALEALQSLEPAGVGCRDLRECLLLQIVRDPAAPPFAYEITDRFLPELAYGKLEKAAAALNIPVEKARLAADYIRGLNPRPGLAFAALETQYIVPDVIVESHEDGFTVSMHPVNLPRLSINSSAREWVMLRGSAEASSYLNSCVRSARWLVRSVEKRNRTLMRVVIAIMEEQRRFLAEGIRGIAPMKMNTISAKLNVHESTISRAVQGKFVLTPHGVLPLKYFFSAGLSTMGGNGISSRSVKARIKELIDEEDKHRPYSDQHIADVLGAEGIRLSRRTVAKYREQMQIMPSALRKRR</sequence>
<keyword evidence="5" id="KW-0805">Transcription regulation</keyword>
<dbReference type="GO" id="GO:0003677">
    <property type="term" value="F:DNA binding"/>
    <property type="evidence" value="ECO:0007669"/>
    <property type="project" value="UniProtKB-KW"/>
</dbReference>
<dbReference type="PROSITE" id="PS50044">
    <property type="entry name" value="SIGMA54_3"/>
    <property type="match status" value="1"/>
</dbReference>
<keyword evidence="3" id="KW-0808">Transferase</keyword>
<evidence type="ECO:0000256" key="5">
    <source>
        <dbReference type="ARBA" id="ARBA00023015"/>
    </source>
</evidence>
<dbReference type="Gene3D" id="1.10.10.1330">
    <property type="entry name" value="RNA polymerase sigma-54 factor, core-binding domain"/>
    <property type="match status" value="1"/>
</dbReference>
<protein>
    <submittedName>
        <fullName evidence="11">RNA polymerase sigma-54 factor</fullName>
    </submittedName>
</protein>
<dbReference type="PANTHER" id="PTHR32248:SF4">
    <property type="entry name" value="RNA POLYMERASE SIGMA-54 FACTOR"/>
    <property type="match status" value="1"/>
</dbReference>
<keyword evidence="7" id="KW-0238">DNA-binding</keyword>
<accession>A0A1B2E4Q4</accession>
<keyword evidence="4" id="KW-0548">Nucleotidyltransferase</keyword>
<evidence type="ECO:0000256" key="6">
    <source>
        <dbReference type="ARBA" id="ARBA00023082"/>
    </source>
</evidence>
<dbReference type="InterPro" id="IPR038709">
    <property type="entry name" value="RpoN_core-bd_sf"/>
</dbReference>
<organism evidence="11">
    <name type="scientific">Paenibacillus ihbetae</name>
    <dbReference type="NCBI Taxonomy" id="1870820"/>
    <lineage>
        <taxon>Bacteria</taxon>
        <taxon>Bacillati</taxon>
        <taxon>Bacillota</taxon>
        <taxon>Bacilli</taxon>
        <taxon>Bacillales</taxon>
        <taxon>Paenibacillaceae</taxon>
        <taxon>Paenibacillus</taxon>
    </lineage>
</organism>
<dbReference type="Pfam" id="PF00309">
    <property type="entry name" value="Sigma54_AID"/>
    <property type="match status" value="1"/>
</dbReference>
<evidence type="ECO:0000256" key="7">
    <source>
        <dbReference type="ARBA" id="ARBA00023125"/>
    </source>
</evidence>
<dbReference type="InterPro" id="IPR007046">
    <property type="entry name" value="RNA_pol_sigma_54_core-bd"/>
</dbReference>
<evidence type="ECO:0000256" key="2">
    <source>
        <dbReference type="ARBA" id="ARBA00022478"/>
    </source>
</evidence>
<dbReference type="Gene3D" id="1.10.10.60">
    <property type="entry name" value="Homeodomain-like"/>
    <property type="match status" value="1"/>
</dbReference>
<evidence type="ECO:0000313" key="11">
    <source>
        <dbReference type="EMBL" id="ANY74941.1"/>
    </source>
</evidence>
<evidence type="ECO:0000259" key="10">
    <source>
        <dbReference type="Pfam" id="PF04963"/>
    </source>
</evidence>
<dbReference type="GO" id="GO:0000428">
    <property type="term" value="C:DNA-directed RNA polymerase complex"/>
    <property type="evidence" value="ECO:0007669"/>
    <property type="project" value="UniProtKB-KW"/>
</dbReference>
<evidence type="ECO:0000256" key="4">
    <source>
        <dbReference type="ARBA" id="ARBA00022695"/>
    </source>
</evidence>
<dbReference type="PIRSF" id="PIRSF000774">
    <property type="entry name" value="RpoN"/>
    <property type="match status" value="1"/>
</dbReference>
<name>A0A1B2E4Q4_9BACL</name>
<feature type="domain" description="RNA polymerase sigma factor 54 DNA-binding" evidence="9">
    <location>
        <begin position="278"/>
        <end position="436"/>
    </location>
</feature>
<reference evidence="11" key="1">
    <citation type="submission" date="2016-08" db="EMBL/GenBank/DDBJ databases">
        <title>Complete Genome Seqeunce of Paenibacillus sp. nov. IHBB 9852 from high altitute lake of Indian trans-Himalayas.</title>
        <authorList>
            <person name="Kiran S."/>
            <person name="Swarnkar M.K."/>
            <person name="Rana A."/>
            <person name="Tewari R."/>
            <person name="Gulati A."/>
        </authorList>
    </citation>
    <scope>NUCLEOTIDE SEQUENCE [LARGE SCALE GENOMIC DNA]</scope>
    <source>
        <strain evidence="11">IHBB 9852</strain>
    </source>
</reference>
<dbReference type="KEGG" id="pib:BBD41_21560"/>
<comment type="similarity">
    <text evidence="1">Belongs to the sigma-54 factor family.</text>
</comment>
<keyword evidence="6" id="KW-0731">Sigma factor</keyword>
<evidence type="ECO:0000259" key="9">
    <source>
        <dbReference type="Pfam" id="PF04552"/>
    </source>
</evidence>
<dbReference type="PANTHER" id="PTHR32248">
    <property type="entry name" value="RNA POLYMERASE SIGMA-54 FACTOR"/>
    <property type="match status" value="1"/>
</dbReference>